<dbReference type="Gene3D" id="1.25.40.20">
    <property type="entry name" value="Ankyrin repeat-containing domain"/>
    <property type="match status" value="1"/>
</dbReference>
<dbReference type="Pfam" id="PF00023">
    <property type="entry name" value="Ank"/>
    <property type="match status" value="1"/>
</dbReference>
<evidence type="ECO:0000313" key="3">
    <source>
        <dbReference type="Proteomes" id="UP001302812"/>
    </source>
</evidence>
<gene>
    <name evidence="2" type="ORF">N656DRAFT_841569</name>
</gene>
<dbReference type="SMART" id="SM00248">
    <property type="entry name" value="ANK"/>
    <property type="match status" value="1"/>
</dbReference>
<dbReference type="InterPro" id="IPR002110">
    <property type="entry name" value="Ankyrin_rpt"/>
</dbReference>
<comment type="caution">
    <text evidence="2">The sequence shown here is derived from an EMBL/GenBank/DDBJ whole genome shotgun (WGS) entry which is preliminary data.</text>
</comment>
<proteinExistence type="predicted"/>
<dbReference type="AlphaFoldDB" id="A0AAN6TKA8"/>
<keyword evidence="1" id="KW-0040">ANK repeat</keyword>
<dbReference type="PROSITE" id="PS50088">
    <property type="entry name" value="ANK_REPEAT"/>
    <property type="match status" value="1"/>
</dbReference>
<sequence length="283" mass="31630">MFTAFMWSAAKTMGKPMKDGADVRPTEKDGVSGDSAWKSFALHNAQLSKMVQDIQNTGLGSLEDVYLCVIPPLSMENRLPRADAIIEWARAKAKPHELLGRWKKAGDAYLWLFRNAKTFPGQDDITTKATALLMEYLRAVTNAIGLRKAQLFEENDIQDLEELKTDILKELQGGSVKDVLRGIMGLYDMQGRSWVCELVEDSNPPKGKDTVLKFTELHMAAAQHDRWWDIEGAIKESNDIRGQTPLHYAACRQDGASIIHDLLRKGAEINIRDVDGIAPLHNA</sequence>
<name>A0AAN6TKA8_9PEZI</name>
<dbReference type="SUPFAM" id="SSF48403">
    <property type="entry name" value="Ankyrin repeat"/>
    <property type="match status" value="1"/>
</dbReference>
<feature type="non-terminal residue" evidence="2">
    <location>
        <position position="283"/>
    </location>
</feature>
<evidence type="ECO:0008006" key="4">
    <source>
        <dbReference type="Google" id="ProtNLM"/>
    </source>
</evidence>
<evidence type="ECO:0000256" key="1">
    <source>
        <dbReference type="PROSITE-ProRule" id="PRU00023"/>
    </source>
</evidence>
<organism evidence="2 3">
    <name type="scientific">Canariomyces notabilis</name>
    <dbReference type="NCBI Taxonomy" id="2074819"/>
    <lineage>
        <taxon>Eukaryota</taxon>
        <taxon>Fungi</taxon>
        <taxon>Dikarya</taxon>
        <taxon>Ascomycota</taxon>
        <taxon>Pezizomycotina</taxon>
        <taxon>Sordariomycetes</taxon>
        <taxon>Sordariomycetidae</taxon>
        <taxon>Sordariales</taxon>
        <taxon>Chaetomiaceae</taxon>
        <taxon>Canariomyces</taxon>
    </lineage>
</organism>
<dbReference type="EMBL" id="MU853333">
    <property type="protein sequence ID" value="KAK4116058.1"/>
    <property type="molecule type" value="Genomic_DNA"/>
</dbReference>
<feature type="repeat" description="ANK" evidence="1">
    <location>
        <begin position="241"/>
        <end position="274"/>
    </location>
</feature>
<accession>A0AAN6TKA8</accession>
<dbReference type="InterPro" id="IPR036770">
    <property type="entry name" value="Ankyrin_rpt-contain_sf"/>
</dbReference>
<dbReference type="GeneID" id="89943126"/>
<reference evidence="2" key="2">
    <citation type="submission" date="2023-05" db="EMBL/GenBank/DDBJ databases">
        <authorList>
            <consortium name="Lawrence Berkeley National Laboratory"/>
            <person name="Steindorff A."/>
            <person name="Hensen N."/>
            <person name="Bonometti L."/>
            <person name="Westerberg I."/>
            <person name="Brannstrom I.O."/>
            <person name="Guillou S."/>
            <person name="Cros-Aarteil S."/>
            <person name="Calhoun S."/>
            <person name="Haridas S."/>
            <person name="Kuo A."/>
            <person name="Mondo S."/>
            <person name="Pangilinan J."/>
            <person name="Riley R."/>
            <person name="Labutti K."/>
            <person name="Andreopoulos B."/>
            <person name="Lipzen A."/>
            <person name="Chen C."/>
            <person name="Yanf M."/>
            <person name="Daum C."/>
            <person name="Ng V."/>
            <person name="Clum A."/>
            <person name="Ohm R."/>
            <person name="Martin F."/>
            <person name="Silar P."/>
            <person name="Natvig D."/>
            <person name="Lalanne C."/>
            <person name="Gautier V."/>
            <person name="Ament-Velasquez S.L."/>
            <person name="Kruys A."/>
            <person name="Hutchinson M.I."/>
            <person name="Powell A.J."/>
            <person name="Barry K."/>
            <person name="Miller A.N."/>
            <person name="Grigoriev I.V."/>
            <person name="Debuchy R."/>
            <person name="Gladieux P."/>
            <person name="Thoren M.H."/>
            <person name="Johannesson H."/>
        </authorList>
    </citation>
    <scope>NUCLEOTIDE SEQUENCE</scope>
    <source>
        <strain evidence="2">CBS 508.74</strain>
    </source>
</reference>
<protein>
    <recommendedName>
        <fullName evidence="4">Ankyrin repeat protein</fullName>
    </recommendedName>
</protein>
<reference evidence="2" key="1">
    <citation type="journal article" date="2023" name="Mol. Phylogenet. Evol.">
        <title>Genome-scale phylogeny and comparative genomics of the fungal order Sordariales.</title>
        <authorList>
            <person name="Hensen N."/>
            <person name="Bonometti L."/>
            <person name="Westerberg I."/>
            <person name="Brannstrom I.O."/>
            <person name="Guillou S."/>
            <person name="Cros-Aarteil S."/>
            <person name="Calhoun S."/>
            <person name="Haridas S."/>
            <person name="Kuo A."/>
            <person name="Mondo S."/>
            <person name="Pangilinan J."/>
            <person name="Riley R."/>
            <person name="LaButti K."/>
            <person name="Andreopoulos B."/>
            <person name="Lipzen A."/>
            <person name="Chen C."/>
            <person name="Yan M."/>
            <person name="Daum C."/>
            <person name="Ng V."/>
            <person name="Clum A."/>
            <person name="Steindorff A."/>
            <person name="Ohm R.A."/>
            <person name="Martin F."/>
            <person name="Silar P."/>
            <person name="Natvig D.O."/>
            <person name="Lalanne C."/>
            <person name="Gautier V."/>
            <person name="Ament-Velasquez S.L."/>
            <person name="Kruys A."/>
            <person name="Hutchinson M.I."/>
            <person name="Powell A.J."/>
            <person name="Barry K."/>
            <person name="Miller A.N."/>
            <person name="Grigoriev I.V."/>
            <person name="Debuchy R."/>
            <person name="Gladieux P."/>
            <person name="Hiltunen Thoren M."/>
            <person name="Johannesson H."/>
        </authorList>
    </citation>
    <scope>NUCLEOTIDE SEQUENCE</scope>
    <source>
        <strain evidence="2">CBS 508.74</strain>
    </source>
</reference>
<dbReference type="RefSeq" id="XP_064673628.1">
    <property type="nucleotide sequence ID" value="XM_064819000.1"/>
</dbReference>
<dbReference type="Proteomes" id="UP001302812">
    <property type="component" value="Unassembled WGS sequence"/>
</dbReference>
<keyword evidence="3" id="KW-1185">Reference proteome</keyword>
<dbReference type="PROSITE" id="PS50297">
    <property type="entry name" value="ANK_REP_REGION"/>
    <property type="match status" value="1"/>
</dbReference>
<evidence type="ECO:0000313" key="2">
    <source>
        <dbReference type="EMBL" id="KAK4116058.1"/>
    </source>
</evidence>